<name>A0A4U1I172_9BURK</name>
<feature type="transmembrane region" description="Helical" evidence="1">
    <location>
        <begin position="170"/>
        <end position="193"/>
    </location>
</feature>
<dbReference type="AlphaFoldDB" id="A0A4U1I172"/>
<dbReference type="NCBIfam" id="NF038065">
    <property type="entry name" value="Pr6Pr"/>
    <property type="match status" value="1"/>
</dbReference>
<evidence type="ECO:0000313" key="3">
    <source>
        <dbReference type="Proteomes" id="UP000305539"/>
    </source>
</evidence>
<organism evidence="2 3">
    <name type="scientific">Trinickia terrae</name>
    <dbReference type="NCBI Taxonomy" id="2571161"/>
    <lineage>
        <taxon>Bacteria</taxon>
        <taxon>Pseudomonadati</taxon>
        <taxon>Pseudomonadota</taxon>
        <taxon>Betaproteobacteria</taxon>
        <taxon>Burkholderiales</taxon>
        <taxon>Burkholderiaceae</taxon>
        <taxon>Trinickia</taxon>
    </lineage>
</organism>
<keyword evidence="1" id="KW-1133">Transmembrane helix</keyword>
<reference evidence="2 3" key="1">
    <citation type="submission" date="2019-04" db="EMBL/GenBank/DDBJ databases">
        <title>Trinickia sp. 7GSK02, isolated from subtropical forest soil.</title>
        <authorList>
            <person name="Gao Z.-H."/>
            <person name="Qiu L.-H."/>
        </authorList>
    </citation>
    <scope>NUCLEOTIDE SEQUENCE [LARGE SCALE GENOMIC DNA]</scope>
    <source>
        <strain evidence="2 3">7GSK02</strain>
    </source>
</reference>
<dbReference type="EMBL" id="SWJE01000010">
    <property type="protein sequence ID" value="TKC86899.1"/>
    <property type="molecule type" value="Genomic_DNA"/>
</dbReference>
<protein>
    <recommendedName>
        <fullName evidence="4">Pr6Pr family membrane protein</fullName>
    </recommendedName>
</protein>
<dbReference type="InterPro" id="IPR049713">
    <property type="entry name" value="Pr6Pr-like"/>
</dbReference>
<dbReference type="Proteomes" id="UP000305539">
    <property type="component" value="Unassembled WGS sequence"/>
</dbReference>
<evidence type="ECO:0000313" key="2">
    <source>
        <dbReference type="EMBL" id="TKC86899.1"/>
    </source>
</evidence>
<keyword evidence="3" id="KW-1185">Reference proteome</keyword>
<dbReference type="OrthoDB" id="9809977at2"/>
<accession>A0A4U1I172</accession>
<dbReference type="RefSeq" id="WP_136896792.1">
    <property type="nucleotide sequence ID" value="NZ_SWJE01000010.1"/>
</dbReference>
<feature type="transmembrane region" description="Helical" evidence="1">
    <location>
        <begin position="38"/>
        <end position="58"/>
    </location>
</feature>
<proteinExistence type="predicted"/>
<sequence length="207" mass="22897">MRMLAGARLTGALLIWAAIVNGIVVKWHDPAFALSNYFSYFTNLSNLFASAMLLHGVFANGRPGSRTVELLRAAAALYLLVTAIVYALLLAPIDAHTHATPTLNNWVLHRIMPAALLADWLIDPPRERLRLREAWVLLVFPLAYVAYTLVRGSFVDWYPYPFLDPQRNGYGFVIENLAGIIAGSLPLIAVLVWSTSLLRTVKLGARG</sequence>
<keyword evidence="1" id="KW-0472">Membrane</keyword>
<gene>
    <name evidence="2" type="ORF">FAZ69_19915</name>
</gene>
<feature type="transmembrane region" description="Helical" evidence="1">
    <location>
        <begin position="70"/>
        <end position="91"/>
    </location>
</feature>
<evidence type="ECO:0008006" key="4">
    <source>
        <dbReference type="Google" id="ProtNLM"/>
    </source>
</evidence>
<evidence type="ECO:0000256" key="1">
    <source>
        <dbReference type="SAM" id="Phobius"/>
    </source>
</evidence>
<keyword evidence="1" id="KW-0812">Transmembrane</keyword>
<feature type="transmembrane region" description="Helical" evidence="1">
    <location>
        <begin position="134"/>
        <end position="150"/>
    </location>
</feature>
<comment type="caution">
    <text evidence="2">The sequence shown here is derived from an EMBL/GenBank/DDBJ whole genome shotgun (WGS) entry which is preliminary data.</text>
</comment>